<dbReference type="EMBL" id="DXIJ01000032">
    <property type="protein sequence ID" value="HIV85476.1"/>
    <property type="molecule type" value="Genomic_DNA"/>
</dbReference>
<reference evidence="1" key="2">
    <citation type="submission" date="2021-04" db="EMBL/GenBank/DDBJ databases">
        <authorList>
            <person name="Gilroy R."/>
        </authorList>
    </citation>
    <scope>NUCLEOTIDE SEQUENCE</scope>
    <source>
        <strain evidence="1">5790</strain>
    </source>
</reference>
<proteinExistence type="predicted"/>
<sequence length="95" mass="10964">MSNNDNLEAETITGTLPLSNDEYVIRCEYEAFFRCRAYLRDHSGKQLCAEYSINRIPDKYRPFGIKSVLRNSENIIIDYSVAENKFATADECIKT</sequence>
<name>A0A9D1PPF3_9FIRM</name>
<protein>
    <submittedName>
        <fullName evidence="1">Uncharacterized protein</fullName>
    </submittedName>
</protein>
<reference evidence="1" key="1">
    <citation type="journal article" date="2021" name="PeerJ">
        <title>Extensive microbial diversity within the chicken gut microbiome revealed by metagenomics and culture.</title>
        <authorList>
            <person name="Gilroy R."/>
            <person name="Ravi A."/>
            <person name="Getino M."/>
            <person name="Pursley I."/>
            <person name="Horton D.L."/>
            <person name="Alikhan N.F."/>
            <person name="Baker D."/>
            <person name="Gharbi K."/>
            <person name="Hall N."/>
            <person name="Watson M."/>
            <person name="Adriaenssens E.M."/>
            <person name="Foster-Nyarko E."/>
            <person name="Jarju S."/>
            <person name="Secka A."/>
            <person name="Antonio M."/>
            <person name="Oren A."/>
            <person name="Chaudhuri R.R."/>
            <person name="La Ragione R."/>
            <person name="Hildebrand F."/>
            <person name="Pallen M.J."/>
        </authorList>
    </citation>
    <scope>NUCLEOTIDE SEQUENCE</scope>
    <source>
        <strain evidence="1">5790</strain>
    </source>
</reference>
<feature type="non-terminal residue" evidence="1">
    <location>
        <position position="95"/>
    </location>
</feature>
<evidence type="ECO:0000313" key="2">
    <source>
        <dbReference type="Proteomes" id="UP000824162"/>
    </source>
</evidence>
<dbReference type="AlphaFoldDB" id="A0A9D1PPF3"/>
<dbReference type="Proteomes" id="UP000824162">
    <property type="component" value="Unassembled WGS sequence"/>
</dbReference>
<accession>A0A9D1PPF3</accession>
<evidence type="ECO:0000313" key="1">
    <source>
        <dbReference type="EMBL" id="HIV85476.1"/>
    </source>
</evidence>
<organism evidence="1 2">
    <name type="scientific">Candidatus Monoglobus merdigallinarum</name>
    <dbReference type="NCBI Taxonomy" id="2838698"/>
    <lineage>
        <taxon>Bacteria</taxon>
        <taxon>Bacillati</taxon>
        <taxon>Bacillota</taxon>
        <taxon>Clostridia</taxon>
        <taxon>Monoglobales</taxon>
        <taxon>Monoglobaceae</taxon>
        <taxon>Monoglobus</taxon>
    </lineage>
</organism>
<gene>
    <name evidence="1" type="ORF">H9900_01560</name>
</gene>
<comment type="caution">
    <text evidence="1">The sequence shown here is derived from an EMBL/GenBank/DDBJ whole genome shotgun (WGS) entry which is preliminary data.</text>
</comment>